<sequence>MDANRPFNALNSSVIDTIFFSSQRGCGGASVSSLKVGGQGLCGIGRGRVSLIPGNQGCKSRLAPLENTSFIFLDVYMGFYRVSGLL</sequence>
<keyword evidence="2" id="KW-1185">Reference proteome</keyword>
<organism evidence="1 2">
    <name type="scientific">Oedothorax gibbosus</name>
    <dbReference type="NCBI Taxonomy" id="931172"/>
    <lineage>
        <taxon>Eukaryota</taxon>
        <taxon>Metazoa</taxon>
        <taxon>Ecdysozoa</taxon>
        <taxon>Arthropoda</taxon>
        <taxon>Chelicerata</taxon>
        <taxon>Arachnida</taxon>
        <taxon>Araneae</taxon>
        <taxon>Araneomorphae</taxon>
        <taxon>Entelegynae</taxon>
        <taxon>Araneoidea</taxon>
        <taxon>Linyphiidae</taxon>
        <taxon>Erigoninae</taxon>
        <taxon>Oedothorax</taxon>
    </lineage>
</organism>
<accession>A0AAV6VQM0</accession>
<dbReference type="EMBL" id="JAFNEN010000041">
    <property type="protein sequence ID" value="KAG8198383.1"/>
    <property type="molecule type" value="Genomic_DNA"/>
</dbReference>
<evidence type="ECO:0000313" key="2">
    <source>
        <dbReference type="Proteomes" id="UP000827092"/>
    </source>
</evidence>
<comment type="caution">
    <text evidence="1">The sequence shown here is derived from an EMBL/GenBank/DDBJ whole genome shotgun (WGS) entry which is preliminary data.</text>
</comment>
<reference evidence="1 2" key="1">
    <citation type="journal article" date="2022" name="Nat. Ecol. Evol.">
        <title>A masculinizing supergene underlies an exaggerated male reproductive morph in a spider.</title>
        <authorList>
            <person name="Hendrickx F."/>
            <person name="De Corte Z."/>
            <person name="Sonet G."/>
            <person name="Van Belleghem S.M."/>
            <person name="Kostlbacher S."/>
            <person name="Vangestel C."/>
        </authorList>
    </citation>
    <scope>NUCLEOTIDE SEQUENCE [LARGE SCALE GENOMIC DNA]</scope>
    <source>
        <strain evidence="1">W744_W776</strain>
    </source>
</reference>
<name>A0AAV6VQM0_9ARAC</name>
<gene>
    <name evidence="1" type="ORF">JTE90_021628</name>
</gene>
<proteinExistence type="predicted"/>
<dbReference type="AlphaFoldDB" id="A0AAV6VQM0"/>
<evidence type="ECO:0000313" key="1">
    <source>
        <dbReference type="EMBL" id="KAG8198383.1"/>
    </source>
</evidence>
<protein>
    <submittedName>
        <fullName evidence="1">Uncharacterized protein</fullName>
    </submittedName>
</protein>
<dbReference type="Proteomes" id="UP000827092">
    <property type="component" value="Unassembled WGS sequence"/>
</dbReference>